<reference evidence="2" key="1">
    <citation type="journal article" date="2023" name="Nat. Commun.">
        <title>Diploid and tetraploid genomes of Acorus and the evolution of monocots.</title>
        <authorList>
            <person name="Ma L."/>
            <person name="Liu K.W."/>
            <person name="Li Z."/>
            <person name="Hsiao Y.Y."/>
            <person name="Qi Y."/>
            <person name="Fu T."/>
            <person name="Tang G.D."/>
            <person name="Zhang D."/>
            <person name="Sun W.H."/>
            <person name="Liu D.K."/>
            <person name="Li Y."/>
            <person name="Chen G.Z."/>
            <person name="Liu X.D."/>
            <person name="Liao X.Y."/>
            <person name="Jiang Y.T."/>
            <person name="Yu X."/>
            <person name="Hao Y."/>
            <person name="Huang J."/>
            <person name="Zhao X.W."/>
            <person name="Ke S."/>
            <person name="Chen Y.Y."/>
            <person name="Wu W.L."/>
            <person name="Hsu J.L."/>
            <person name="Lin Y.F."/>
            <person name="Huang M.D."/>
            <person name="Li C.Y."/>
            <person name="Huang L."/>
            <person name="Wang Z.W."/>
            <person name="Zhao X."/>
            <person name="Zhong W.Y."/>
            <person name="Peng D.H."/>
            <person name="Ahmad S."/>
            <person name="Lan S."/>
            <person name="Zhang J.S."/>
            <person name="Tsai W.C."/>
            <person name="Van de Peer Y."/>
            <person name="Liu Z.J."/>
        </authorList>
    </citation>
    <scope>NUCLEOTIDE SEQUENCE</scope>
    <source>
        <strain evidence="2">CP</strain>
    </source>
</reference>
<feature type="compositionally biased region" description="Basic and acidic residues" evidence="1">
    <location>
        <begin position="214"/>
        <end position="227"/>
    </location>
</feature>
<dbReference type="AlphaFoldDB" id="A0AAV9EB49"/>
<evidence type="ECO:0000256" key="1">
    <source>
        <dbReference type="SAM" id="MobiDB-lite"/>
    </source>
</evidence>
<protein>
    <submittedName>
        <fullName evidence="2">Uncharacterized protein</fullName>
    </submittedName>
</protein>
<proteinExistence type="predicted"/>
<name>A0AAV9EB49_ACOCL</name>
<evidence type="ECO:0000313" key="2">
    <source>
        <dbReference type="EMBL" id="KAK1309277.1"/>
    </source>
</evidence>
<evidence type="ECO:0000313" key="3">
    <source>
        <dbReference type="Proteomes" id="UP001180020"/>
    </source>
</evidence>
<keyword evidence="3" id="KW-1185">Reference proteome</keyword>
<dbReference type="Proteomes" id="UP001180020">
    <property type="component" value="Unassembled WGS sequence"/>
</dbReference>
<gene>
    <name evidence="2" type="ORF">QJS10_CPA09g00762</name>
</gene>
<comment type="caution">
    <text evidence="2">The sequence shown here is derived from an EMBL/GenBank/DDBJ whole genome shotgun (WGS) entry which is preliminary data.</text>
</comment>
<accession>A0AAV9EB49</accession>
<sequence length="246" mass="28557">MAESPKIASKKKKSVNPRAEMHEINSEGQLVEKICQCFEVDDRFILGGVTCKFTKEEVALITDLSFYGKALDLQSKKIFAIRLLQKHFTDKHLHMKDVRAKLIQLYPSNEDMQDFMIIEDLRLFAERIRCRDARERVSLGYIGGCTAALMVDLELTIGQQEENLFMPHEEVLVLKKLKMEATQRRIKEGIIEGIGKRKLVEVSVESRGKKRRKEEKEGEGGGEEESRRKKKENKKQRERKKYSLRS</sequence>
<reference evidence="2" key="2">
    <citation type="submission" date="2023-06" db="EMBL/GenBank/DDBJ databases">
        <authorList>
            <person name="Ma L."/>
            <person name="Liu K.-W."/>
            <person name="Li Z."/>
            <person name="Hsiao Y.-Y."/>
            <person name="Qi Y."/>
            <person name="Fu T."/>
            <person name="Tang G."/>
            <person name="Zhang D."/>
            <person name="Sun W.-H."/>
            <person name="Liu D.-K."/>
            <person name="Li Y."/>
            <person name="Chen G.-Z."/>
            <person name="Liu X.-D."/>
            <person name="Liao X.-Y."/>
            <person name="Jiang Y.-T."/>
            <person name="Yu X."/>
            <person name="Hao Y."/>
            <person name="Huang J."/>
            <person name="Zhao X.-W."/>
            <person name="Ke S."/>
            <person name="Chen Y.-Y."/>
            <person name="Wu W.-L."/>
            <person name="Hsu J.-L."/>
            <person name="Lin Y.-F."/>
            <person name="Huang M.-D."/>
            <person name="Li C.-Y."/>
            <person name="Huang L."/>
            <person name="Wang Z.-W."/>
            <person name="Zhao X."/>
            <person name="Zhong W.-Y."/>
            <person name="Peng D.-H."/>
            <person name="Ahmad S."/>
            <person name="Lan S."/>
            <person name="Zhang J.-S."/>
            <person name="Tsai W.-C."/>
            <person name="Van De Peer Y."/>
            <person name="Liu Z.-J."/>
        </authorList>
    </citation>
    <scope>NUCLEOTIDE SEQUENCE</scope>
    <source>
        <strain evidence="2">CP</strain>
        <tissue evidence="2">Leaves</tissue>
    </source>
</reference>
<dbReference type="EMBL" id="JAUJYO010000009">
    <property type="protein sequence ID" value="KAK1309277.1"/>
    <property type="molecule type" value="Genomic_DNA"/>
</dbReference>
<feature type="region of interest" description="Disordered" evidence="1">
    <location>
        <begin position="204"/>
        <end position="246"/>
    </location>
</feature>
<organism evidence="2 3">
    <name type="scientific">Acorus calamus</name>
    <name type="common">Sweet flag</name>
    <dbReference type="NCBI Taxonomy" id="4465"/>
    <lineage>
        <taxon>Eukaryota</taxon>
        <taxon>Viridiplantae</taxon>
        <taxon>Streptophyta</taxon>
        <taxon>Embryophyta</taxon>
        <taxon>Tracheophyta</taxon>
        <taxon>Spermatophyta</taxon>
        <taxon>Magnoliopsida</taxon>
        <taxon>Liliopsida</taxon>
        <taxon>Acoraceae</taxon>
        <taxon>Acorus</taxon>
    </lineage>
</organism>
<feature type="compositionally biased region" description="Basic residues" evidence="1">
    <location>
        <begin position="228"/>
        <end position="246"/>
    </location>
</feature>